<dbReference type="RefSeq" id="WP_380623050.1">
    <property type="nucleotide sequence ID" value="NZ_JBHSDK010000021.1"/>
</dbReference>
<evidence type="ECO:0000313" key="1">
    <source>
        <dbReference type="EMBL" id="MFC4336790.1"/>
    </source>
</evidence>
<accession>A0ABV8U1V5</accession>
<evidence type="ECO:0000313" key="2">
    <source>
        <dbReference type="Proteomes" id="UP001595823"/>
    </source>
</evidence>
<name>A0ABV8U1V5_9ACTN</name>
<comment type="caution">
    <text evidence="1">The sequence shown here is derived from an EMBL/GenBank/DDBJ whole genome shotgun (WGS) entry which is preliminary data.</text>
</comment>
<dbReference type="EMBL" id="JBHSDK010000021">
    <property type="protein sequence ID" value="MFC4336790.1"/>
    <property type="molecule type" value="Genomic_DNA"/>
</dbReference>
<dbReference type="Proteomes" id="UP001595823">
    <property type="component" value="Unassembled WGS sequence"/>
</dbReference>
<protein>
    <submittedName>
        <fullName evidence="1">DUF1015 family protein</fullName>
    </submittedName>
</protein>
<gene>
    <name evidence="1" type="ORF">ACFPET_16435</name>
</gene>
<dbReference type="InterPro" id="IPR008323">
    <property type="entry name" value="UCP033563"/>
</dbReference>
<dbReference type="PANTHER" id="PTHR36454:SF1">
    <property type="entry name" value="DUF1015 DOMAIN-CONTAINING PROTEIN"/>
    <property type="match status" value="1"/>
</dbReference>
<dbReference type="Pfam" id="PF06245">
    <property type="entry name" value="DUF1015"/>
    <property type="match status" value="1"/>
</dbReference>
<sequence length="393" mass="42542">MTAAHFVRRAWLSTGGTGAKNYDEFPDESVITDLVAENPASVLAVEMPTWTPEAREAGLAFDEALPAAKERLEALQQAGRFRPHDDVAVAYRITEEGQEPFLGLFAMVDTAQISSSPEEEGLVIRNEEVFRSKVEERSRLNAHLGVQLSPVLLLQTEPGLHERLAAAVEAAGEPALADRDEAGRLHEIWPVDDAELVAAAGSGRLVVADGNHRSLAAQVGGLGRFLSVITTSESIRLLPYNRLVSGLPGSAAQLMVQIGQIGAEVEEVDAPYVPEEHGHVIFYGSGRTWRVAFPTDGGTAVDALDHSKVEREVFEGLLGFEPKDPRITYVGGDYSVEWLVGQVDEGRADLAVIIAPVGVEDFVDINLRRLVMPRKSTWFVPKARAGLVAADVE</sequence>
<proteinExistence type="predicted"/>
<dbReference type="PANTHER" id="PTHR36454">
    <property type="entry name" value="LMO2823 PROTEIN"/>
    <property type="match status" value="1"/>
</dbReference>
<keyword evidence="2" id="KW-1185">Reference proteome</keyword>
<organism evidence="1 2">
    <name type="scientific">Salininema proteolyticum</name>
    <dbReference type="NCBI Taxonomy" id="1607685"/>
    <lineage>
        <taxon>Bacteria</taxon>
        <taxon>Bacillati</taxon>
        <taxon>Actinomycetota</taxon>
        <taxon>Actinomycetes</taxon>
        <taxon>Glycomycetales</taxon>
        <taxon>Glycomycetaceae</taxon>
        <taxon>Salininema</taxon>
    </lineage>
</organism>
<reference evidence="2" key="1">
    <citation type="journal article" date="2019" name="Int. J. Syst. Evol. Microbiol.">
        <title>The Global Catalogue of Microorganisms (GCM) 10K type strain sequencing project: providing services to taxonomists for standard genome sequencing and annotation.</title>
        <authorList>
            <consortium name="The Broad Institute Genomics Platform"/>
            <consortium name="The Broad Institute Genome Sequencing Center for Infectious Disease"/>
            <person name="Wu L."/>
            <person name="Ma J."/>
        </authorList>
    </citation>
    <scope>NUCLEOTIDE SEQUENCE [LARGE SCALE GENOMIC DNA]</scope>
    <source>
        <strain evidence="2">IBRC-M 10908</strain>
    </source>
</reference>